<comment type="function">
    <text evidence="2">Rubredoxin is a small nonheme, iron protein lacking acid-labile sulfide. Its single Fe, chelated to 4 Cys, functions as an electron acceptor and may also stabilize the conformation of the molecule.</text>
</comment>
<keyword evidence="4" id="KW-0813">Transport</keyword>
<keyword evidence="6 8" id="KW-0249">Electron transport</keyword>
<evidence type="ECO:0000256" key="3">
    <source>
        <dbReference type="ARBA" id="ARBA00005337"/>
    </source>
</evidence>
<dbReference type="CDD" id="cd00730">
    <property type="entry name" value="rubredoxin"/>
    <property type="match status" value="1"/>
</dbReference>
<dbReference type="AlphaFoldDB" id="A0A1H8AC14"/>
<dbReference type="Pfam" id="PF00301">
    <property type="entry name" value="Rubredoxin"/>
    <property type="match status" value="1"/>
</dbReference>
<proteinExistence type="inferred from homology"/>
<keyword evidence="11" id="KW-1185">Reference proteome</keyword>
<keyword evidence="5 8" id="KW-0479">Metal-binding</keyword>
<dbReference type="PRINTS" id="PR00163">
    <property type="entry name" value="RUBREDOXIN"/>
</dbReference>
<evidence type="ECO:0000313" key="10">
    <source>
        <dbReference type="EMBL" id="SEM68093.1"/>
    </source>
</evidence>
<evidence type="ECO:0000256" key="6">
    <source>
        <dbReference type="ARBA" id="ARBA00022982"/>
    </source>
</evidence>
<evidence type="ECO:0000256" key="8">
    <source>
        <dbReference type="RuleBase" id="RU003820"/>
    </source>
</evidence>
<evidence type="ECO:0000256" key="7">
    <source>
        <dbReference type="ARBA" id="ARBA00023004"/>
    </source>
</evidence>
<accession>A0A1H8AC14</accession>
<evidence type="ECO:0000256" key="1">
    <source>
        <dbReference type="ARBA" id="ARBA00001965"/>
    </source>
</evidence>
<sequence>METYKCTNCNHFYNPERGDKKHGIPAGTAFKDIPNDWRCPGCGSDKSKYKLDKPRPFPGYGPTFEKKD</sequence>
<evidence type="ECO:0000256" key="2">
    <source>
        <dbReference type="ARBA" id="ARBA00002360"/>
    </source>
</evidence>
<reference evidence="10 11" key="1">
    <citation type="submission" date="2016-10" db="EMBL/GenBank/DDBJ databases">
        <authorList>
            <person name="de Groot N.N."/>
        </authorList>
    </citation>
    <scope>NUCLEOTIDE SEQUENCE [LARGE SCALE GENOMIC DNA]</scope>
    <source>
        <strain evidence="10 11">DSM 8423</strain>
    </source>
</reference>
<dbReference type="PANTHER" id="PTHR47627:SF1">
    <property type="entry name" value="RUBREDOXIN-1-RELATED"/>
    <property type="match status" value="1"/>
</dbReference>
<dbReference type="SUPFAM" id="SSF57802">
    <property type="entry name" value="Rubredoxin-like"/>
    <property type="match status" value="1"/>
</dbReference>
<protein>
    <recommendedName>
        <fullName evidence="8">Rubredoxin</fullName>
    </recommendedName>
</protein>
<dbReference type="PROSITE" id="PS50903">
    <property type="entry name" value="RUBREDOXIN_LIKE"/>
    <property type="match status" value="1"/>
</dbReference>
<comment type="cofactor">
    <cofactor evidence="1 8">
        <name>Fe(3+)</name>
        <dbReference type="ChEBI" id="CHEBI:29034"/>
    </cofactor>
</comment>
<dbReference type="GO" id="GO:0005506">
    <property type="term" value="F:iron ion binding"/>
    <property type="evidence" value="ECO:0007669"/>
    <property type="project" value="UniProtKB-UniRule"/>
</dbReference>
<evidence type="ECO:0000259" key="9">
    <source>
        <dbReference type="PROSITE" id="PS50903"/>
    </source>
</evidence>
<comment type="similarity">
    <text evidence="3 8">Belongs to the rubredoxin family.</text>
</comment>
<gene>
    <name evidence="10" type="ORF">SAMN04489760_1343</name>
</gene>
<evidence type="ECO:0000256" key="5">
    <source>
        <dbReference type="ARBA" id="ARBA00022723"/>
    </source>
</evidence>
<dbReference type="PANTHER" id="PTHR47627">
    <property type="entry name" value="RUBREDOXIN"/>
    <property type="match status" value="1"/>
</dbReference>
<dbReference type="InterPro" id="IPR050526">
    <property type="entry name" value="Rubredoxin_ET"/>
</dbReference>
<dbReference type="FunFam" id="2.20.28.10:FF:000001">
    <property type="entry name" value="Rubredoxin"/>
    <property type="match status" value="1"/>
</dbReference>
<dbReference type="InterPro" id="IPR024935">
    <property type="entry name" value="Rubredoxin_dom"/>
</dbReference>
<organism evidence="10 11">
    <name type="scientific">Syntrophus gentianae</name>
    <dbReference type="NCBI Taxonomy" id="43775"/>
    <lineage>
        <taxon>Bacteria</taxon>
        <taxon>Pseudomonadati</taxon>
        <taxon>Thermodesulfobacteriota</taxon>
        <taxon>Syntrophia</taxon>
        <taxon>Syntrophales</taxon>
        <taxon>Syntrophaceae</taxon>
        <taxon>Syntrophus</taxon>
    </lineage>
</organism>
<dbReference type="Gene3D" id="2.20.28.10">
    <property type="match status" value="1"/>
</dbReference>
<dbReference type="STRING" id="43775.SAMN04489760_1343"/>
<dbReference type="EMBL" id="FOBS01000034">
    <property type="protein sequence ID" value="SEM68093.1"/>
    <property type="molecule type" value="Genomic_DNA"/>
</dbReference>
<evidence type="ECO:0000256" key="4">
    <source>
        <dbReference type="ARBA" id="ARBA00022448"/>
    </source>
</evidence>
<name>A0A1H8AC14_9BACT</name>
<dbReference type="RefSeq" id="WP_093884588.1">
    <property type="nucleotide sequence ID" value="NZ_FOBS01000034.1"/>
</dbReference>
<dbReference type="OrthoDB" id="9802447at2"/>
<dbReference type="InterPro" id="IPR018527">
    <property type="entry name" value="Rubredoxin_Fe_BS"/>
</dbReference>
<evidence type="ECO:0000313" key="11">
    <source>
        <dbReference type="Proteomes" id="UP000198744"/>
    </source>
</evidence>
<dbReference type="InterPro" id="IPR024934">
    <property type="entry name" value="Rubredoxin-like_dom"/>
</dbReference>
<dbReference type="GO" id="GO:0009055">
    <property type="term" value="F:electron transfer activity"/>
    <property type="evidence" value="ECO:0007669"/>
    <property type="project" value="TreeGrafter"/>
</dbReference>
<dbReference type="Proteomes" id="UP000198744">
    <property type="component" value="Unassembled WGS sequence"/>
</dbReference>
<feature type="domain" description="Rubredoxin-like" evidence="9">
    <location>
        <begin position="1"/>
        <end position="52"/>
    </location>
</feature>
<dbReference type="PROSITE" id="PS00202">
    <property type="entry name" value="RUBREDOXIN"/>
    <property type="match status" value="1"/>
</dbReference>
<dbReference type="GO" id="GO:0043448">
    <property type="term" value="P:alkane catabolic process"/>
    <property type="evidence" value="ECO:0007669"/>
    <property type="project" value="TreeGrafter"/>
</dbReference>
<keyword evidence="7 8" id="KW-0408">Iron</keyword>